<comment type="catalytic activity">
    <reaction evidence="9">
        <text>L-tyrosyl-[protein] + ATP = O-phospho-L-tyrosyl-[protein] + ADP + H(+)</text>
        <dbReference type="Rhea" id="RHEA:10596"/>
        <dbReference type="Rhea" id="RHEA-COMP:10136"/>
        <dbReference type="Rhea" id="RHEA-COMP:20101"/>
        <dbReference type="ChEBI" id="CHEBI:15378"/>
        <dbReference type="ChEBI" id="CHEBI:30616"/>
        <dbReference type="ChEBI" id="CHEBI:46858"/>
        <dbReference type="ChEBI" id="CHEBI:61978"/>
        <dbReference type="ChEBI" id="CHEBI:456216"/>
        <dbReference type="EC" id="2.7.12.2"/>
    </reaction>
</comment>
<gene>
    <name evidence="11" type="ORF">ONB1V03_LOCUS2165</name>
</gene>
<dbReference type="PANTHER" id="PTHR48013:SF9">
    <property type="entry name" value="DUAL SPECIFICITY MITOGEN-ACTIVATED PROTEIN KINASE KINASE 5"/>
    <property type="match status" value="1"/>
</dbReference>
<dbReference type="GO" id="GO:0004708">
    <property type="term" value="F:MAP kinase kinase activity"/>
    <property type="evidence" value="ECO:0007669"/>
    <property type="project" value="UniProtKB-EC"/>
</dbReference>
<dbReference type="PANTHER" id="PTHR48013">
    <property type="entry name" value="DUAL SPECIFICITY MITOGEN-ACTIVATED PROTEIN KINASE KINASE 5-RELATED"/>
    <property type="match status" value="1"/>
</dbReference>
<evidence type="ECO:0000256" key="8">
    <source>
        <dbReference type="ARBA" id="ARBA00049299"/>
    </source>
</evidence>
<dbReference type="Pfam" id="PF00069">
    <property type="entry name" value="Pkinase"/>
    <property type="match status" value="1"/>
</dbReference>
<dbReference type="InterPro" id="IPR011009">
    <property type="entry name" value="Kinase-like_dom_sf"/>
</dbReference>
<evidence type="ECO:0000256" key="4">
    <source>
        <dbReference type="ARBA" id="ARBA00022840"/>
    </source>
</evidence>
<accession>A0A7R9QBK6</accession>
<keyword evidence="2" id="KW-0547">Nucleotide-binding</keyword>
<dbReference type="PROSITE" id="PS50011">
    <property type="entry name" value="PROTEIN_KINASE_DOM"/>
    <property type="match status" value="1"/>
</dbReference>
<dbReference type="GO" id="GO:0005524">
    <property type="term" value="F:ATP binding"/>
    <property type="evidence" value="ECO:0007669"/>
    <property type="project" value="UniProtKB-KW"/>
</dbReference>
<evidence type="ECO:0000256" key="5">
    <source>
        <dbReference type="ARBA" id="ARBA00038035"/>
    </source>
</evidence>
<keyword evidence="4" id="KW-0067">ATP-binding</keyword>
<evidence type="ECO:0000256" key="2">
    <source>
        <dbReference type="ARBA" id="ARBA00022741"/>
    </source>
</evidence>
<feature type="domain" description="Protein kinase" evidence="10">
    <location>
        <begin position="1"/>
        <end position="96"/>
    </location>
</feature>
<sequence>MHRNLKPDNVLITRYGRIKLCGFSSAKEVDSIDWYRMPPVKHTADVGDPSYQAPEAMGNEYNHLIDIYSLSLIGAQIFGFDTNDIIDGNANLDNVI</sequence>
<dbReference type="EMBL" id="CAJPVJ010000468">
    <property type="protein sequence ID" value="CAG2162573.1"/>
    <property type="molecule type" value="Genomic_DNA"/>
</dbReference>
<keyword evidence="1" id="KW-0808">Transferase</keyword>
<dbReference type="AlphaFoldDB" id="A0A7R9QBK6"/>
<dbReference type="OrthoDB" id="6415454at2759"/>
<dbReference type="SUPFAM" id="SSF56112">
    <property type="entry name" value="Protein kinase-like (PK-like)"/>
    <property type="match status" value="1"/>
</dbReference>
<proteinExistence type="inferred from homology"/>
<dbReference type="EMBL" id="OC915293">
    <property type="protein sequence ID" value="CAD7639731.1"/>
    <property type="molecule type" value="Genomic_DNA"/>
</dbReference>
<evidence type="ECO:0000313" key="11">
    <source>
        <dbReference type="EMBL" id="CAD7639731.1"/>
    </source>
</evidence>
<comment type="catalytic activity">
    <reaction evidence="7">
        <text>L-seryl-[protein] + ATP = O-phospho-L-seryl-[protein] + ADP + H(+)</text>
        <dbReference type="Rhea" id="RHEA:17989"/>
        <dbReference type="Rhea" id="RHEA-COMP:9863"/>
        <dbReference type="Rhea" id="RHEA-COMP:11604"/>
        <dbReference type="ChEBI" id="CHEBI:15378"/>
        <dbReference type="ChEBI" id="CHEBI:29999"/>
        <dbReference type="ChEBI" id="CHEBI:30616"/>
        <dbReference type="ChEBI" id="CHEBI:83421"/>
        <dbReference type="ChEBI" id="CHEBI:456216"/>
        <dbReference type="EC" id="2.7.12.2"/>
    </reaction>
</comment>
<evidence type="ECO:0000256" key="6">
    <source>
        <dbReference type="ARBA" id="ARBA00038999"/>
    </source>
</evidence>
<evidence type="ECO:0000313" key="12">
    <source>
        <dbReference type="Proteomes" id="UP000728032"/>
    </source>
</evidence>
<comment type="catalytic activity">
    <reaction evidence="8">
        <text>L-threonyl-[protein] + ATP = O-phospho-L-threonyl-[protein] + ADP + H(+)</text>
        <dbReference type="Rhea" id="RHEA:46608"/>
        <dbReference type="Rhea" id="RHEA-COMP:11060"/>
        <dbReference type="Rhea" id="RHEA-COMP:11605"/>
        <dbReference type="ChEBI" id="CHEBI:15378"/>
        <dbReference type="ChEBI" id="CHEBI:30013"/>
        <dbReference type="ChEBI" id="CHEBI:30616"/>
        <dbReference type="ChEBI" id="CHEBI:61977"/>
        <dbReference type="ChEBI" id="CHEBI:456216"/>
        <dbReference type="EC" id="2.7.12.2"/>
    </reaction>
</comment>
<keyword evidence="12" id="KW-1185">Reference proteome</keyword>
<reference evidence="11" key="1">
    <citation type="submission" date="2020-11" db="EMBL/GenBank/DDBJ databases">
        <authorList>
            <person name="Tran Van P."/>
        </authorList>
    </citation>
    <scope>NUCLEOTIDE SEQUENCE</scope>
</reference>
<dbReference type="Gene3D" id="1.10.510.10">
    <property type="entry name" value="Transferase(Phosphotransferase) domain 1"/>
    <property type="match status" value="1"/>
</dbReference>
<evidence type="ECO:0000256" key="9">
    <source>
        <dbReference type="ARBA" id="ARBA00051693"/>
    </source>
</evidence>
<dbReference type="InterPro" id="IPR000719">
    <property type="entry name" value="Prot_kinase_dom"/>
</dbReference>
<evidence type="ECO:0000256" key="3">
    <source>
        <dbReference type="ARBA" id="ARBA00022777"/>
    </source>
</evidence>
<dbReference type="Proteomes" id="UP000728032">
    <property type="component" value="Unassembled WGS sequence"/>
</dbReference>
<comment type="similarity">
    <text evidence="5">Belongs to the protein kinase superfamily. STE Ser/Thr protein kinase family. MAP kinase kinase subfamily.</text>
</comment>
<evidence type="ECO:0000256" key="7">
    <source>
        <dbReference type="ARBA" id="ARBA00049014"/>
    </source>
</evidence>
<evidence type="ECO:0000256" key="1">
    <source>
        <dbReference type="ARBA" id="ARBA00022679"/>
    </source>
</evidence>
<keyword evidence="3" id="KW-0418">Kinase</keyword>
<evidence type="ECO:0000259" key="10">
    <source>
        <dbReference type="PROSITE" id="PS50011"/>
    </source>
</evidence>
<name>A0A7R9QBK6_9ACAR</name>
<dbReference type="EC" id="2.7.12.2" evidence="6"/>
<organism evidence="11">
    <name type="scientific">Oppiella nova</name>
    <dbReference type="NCBI Taxonomy" id="334625"/>
    <lineage>
        <taxon>Eukaryota</taxon>
        <taxon>Metazoa</taxon>
        <taxon>Ecdysozoa</taxon>
        <taxon>Arthropoda</taxon>
        <taxon>Chelicerata</taxon>
        <taxon>Arachnida</taxon>
        <taxon>Acari</taxon>
        <taxon>Acariformes</taxon>
        <taxon>Sarcoptiformes</taxon>
        <taxon>Oribatida</taxon>
        <taxon>Brachypylina</taxon>
        <taxon>Oppioidea</taxon>
        <taxon>Oppiidae</taxon>
        <taxon>Oppiella</taxon>
    </lineage>
</organism>
<protein>
    <recommendedName>
        <fullName evidence="6">mitogen-activated protein kinase kinase</fullName>
        <ecNumber evidence="6">2.7.12.2</ecNumber>
    </recommendedName>
</protein>